<evidence type="ECO:0000313" key="2">
    <source>
        <dbReference type="EMBL" id="KKZ13564.1"/>
    </source>
</evidence>
<dbReference type="EMBL" id="JYFQ01000084">
    <property type="protein sequence ID" value="KKZ13564.1"/>
    <property type="molecule type" value="Genomic_DNA"/>
</dbReference>
<name>A0A0G8AW41_9SYNE</name>
<protein>
    <submittedName>
        <fullName evidence="2">(2Fe-2S)-binding protein</fullName>
    </submittedName>
</protein>
<dbReference type="CDD" id="cd00207">
    <property type="entry name" value="fer2"/>
    <property type="match status" value="1"/>
</dbReference>
<dbReference type="InterPro" id="IPR006058">
    <property type="entry name" value="2Fe2S_fd_BS"/>
</dbReference>
<sequence length="84" mass="8761">MYGSSASDQVSVCWDDGDPVSIPVGTPWLRAAQILGHTVPTGCLYGSCGACEIEVNGHVVRACVSSVCESSGALKVELATDPYW</sequence>
<dbReference type="InterPro" id="IPR012675">
    <property type="entry name" value="Beta-grasp_dom_sf"/>
</dbReference>
<reference evidence="2 3" key="1">
    <citation type="submission" date="2015-02" db="EMBL/GenBank/DDBJ databases">
        <authorList>
            <person name="Slaby B."/>
            <person name="Hentschel U."/>
        </authorList>
    </citation>
    <scope>NUCLEOTIDE SEQUENCE [LARGE SCALE GENOMIC DNA]</scope>
    <source>
        <strain evidence="2">15L</strain>
    </source>
</reference>
<comment type="caution">
    <text evidence="2">The sequence shown here is derived from an EMBL/GenBank/DDBJ whole genome shotgun (WGS) entry which is preliminary data.</text>
</comment>
<feature type="domain" description="2Fe-2S ferredoxin-type" evidence="1">
    <location>
        <begin position="8"/>
        <end position="82"/>
    </location>
</feature>
<dbReference type="Pfam" id="PF00111">
    <property type="entry name" value="Fer2"/>
    <property type="match status" value="1"/>
</dbReference>
<accession>A0A0G8AW41</accession>
<gene>
    <name evidence="2" type="ORF">TQ37_04120</name>
</gene>
<proteinExistence type="predicted"/>
<evidence type="ECO:0000313" key="3">
    <source>
        <dbReference type="Proteomes" id="UP000035037"/>
    </source>
</evidence>
<dbReference type="Proteomes" id="UP000035037">
    <property type="component" value="Unassembled WGS sequence"/>
</dbReference>
<dbReference type="AlphaFoldDB" id="A0A0G8AW41"/>
<evidence type="ECO:0000259" key="1">
    <source>
        <dbReference type="PROSITE" id="PS51085"/>
    </source>
</evidence>
<dbReference type="SUPFAM" id="SSF54292">
    <property type="entry name" value="2Fe-2S ferredoxin-like"/>
    <property type="match status" value="1"/>
</dbReference>
<dbReference type="PROSITE" id="PS00197">
    <property type="entry name" value="2FE2S_FER_1"/>
    <property type="match status" value="1"/>
</dbReference>
<dbReference type="GO" id="GO:0051537">
    <property type="term" value="F:2 iron, 2 sulfur cluster binding"/>
    <property type="evidence" value="ECO:0007669"/>
    <property type="project" value="InterPro"/>
</dbReference>
<dbReference type="STRING" id="431041.FLM9_967"/>
<dbReference type="PROSITE" id="PS51085">
    <property type="entry name" value="2FE2S_FER_2"/>
    <property type="match status" value="1"/>
</dbReference>
<organism evidence="2 3">
    <name type="scientific">Candidatus Synechococcus spongiarum 15L</name>
    <dbReference type="NCBI Taxonomy" id="1608419"/>
    <lineage>
        <taxon>Bacteria</taxon>
        <taxon>Bacillati</taxon>
        <taxon>Cyanobacteriota</taxon>
        <taxon>Cyanophyceae</taxon>
        <taxon>Synechococcales</taxon>
        <taxon>Synechococcaceae</taxon>
        <taxon>Synechococcus</taxon>
    </lineage>
</organism>
<dbReference type="PATRIC" id="fig|1608419.3.peg.2354"/>
<dbReference type="InterPro" id="IPR001041">
    <property type="entry name" value="2Fe-2S_ferredoxin-type"/>
</dbReference>
<reference evidence="2 3" key="2">
    <citation type="submission" date="2015-05" db="EMBL/GenBank/DDBJ databases">
        <title>Lifestyle Evolution in Cyanobacterial Symbionts of Sponges.</title>
        <authorList>
            <person name="Burgsdorf I."/>
            <person name="Slaby B.M."/>
            <person name="Handley K.M."/>
            <person name="Haber M."/>
            <person name="Blom J."/>
            <person name="Marshall C.W."/>
            <person name="Gilbert J.A."/>
            <person name="Hentschel U."/>
            <person name="Steindler L."/>
        </authorList>
    </citation>
    <scope>NUCLEOTIDE SEQUENCE [LARGE SCALE GENOMIC DNA]</scope>
    <source>
        <strain evidence="2">15L</strain>
    </source>
</reference>
<dbReference type="InterPro" id="IPR036010">
    <property type="entry name" value="2Fe-2S_ferredoxin-like_sf"/>
</dbReference>
<dbReference type="Gene3D" id="3.10.20.30">
    <property type="match status" value="1"/>
</dbReference>